<feature type="compositionally biased region" description="Basic and acidic residues" evidence="1">
    <location>
        <begin position="956"/>
        <end position="970"/>
    </location>
</feature>
<dbReference type="AlphaFoldDB" id="A0A397PFK3"/>
<dbReference type="OrthoDB" id="98563at2"/>
<dbReference type="SUPFAM" id="SSF55464">
    <property type="entry name" value="Origin of replication-binding domain, RBD-like"/>
    <property type="match status" value="1"/>
</dbReference>
<comment type="caution">
    <text evidence="3">The sequence shown here is derived from an EMBL/GenBank/DDBJ whole genome shotgun (WGS) entry which is preliminary data.</text>
</comment>
<dbReference type="InterPro" id="IPR014862">
    <property type="entry name" value="TrwC"/>
</dbReference>
<evidence type="ECO:0000259" key="2">
    <source>
        <dbReference type="Pfam" id="PF08751"/>
    </source>
</evidence>
<dbReference type="Gene3D" id="3.40.50.300">
    <property type="entry name" value="P-loop containing nucleotide triphosphate hydrolases"/>
    <property type="match status" value="1"/>
</dbReference>
<feature type="region of interest" description="Disordered" evidence="1">
    <location>
        <begin position="862"/>
        <end position="939"/>
    </location>
</feature>
<dbReference type="Pfam" id="PF08751">
    <property type="entry name" value="TrwC"/>
    <property type="match status" value="1"/>
</dbReference>
<name>A0A397PFK3_9SPHN</name>
<organism evidence="3 4">
    <name type="scientific">Hephaestia caeni</name>
    <dbReference type="NCBI Taxonomy" id="645617"/>
    <lineage>
        <taxon>Bacteria</taxon>
        <taxon>Pseudomonadati</taxon>
        <taxon>Pseudomonadota</taxon>
        <taxon>Alphaproteobacteria</taxon>
        <taxon>Sphingomonadales</taxon>
        <taxon>Sphingomonadaceae</taxon>
        <taxon>Hephaestia</taxon>
    </lineage>
</organism>
<dbReference type="Proteomes" id="UP000266568">
    <property type="component" value="Unassembled WGS sequence"/>
</dbReference>
<feature type="compositionally biased region" description="Basic and acidic residues" evidence="1">
    <location>
        <begin position="984"/>
        <end position="997"/>
    </location>
</feature>
<feature type="compositionally biased region" description="Basic and acidic residues" evidence="1">
    <location>
        <begin position="894"/>
        <end position="929"/>
    </location>
</feature>
<sequence length="997" mass="110697">MIHPRRLKGTAANISRYYTIGDYYTKGGDEPSEWGGRIAADLGLSGRVDPKQFEELLAGKVGDQQLGRRRKEGIQHHPGWDFNVSAPKSVSILALVTGDDRIIAAHEKAVTSALSYLEEHAELRRRVEGEVVHETTGRLLFARFTEHASRELDPHLHTHVVTLNMTNHANGDHMSSLETRSMFAEQIVAGQIYRNDLAHSLREIGHEIRFDPRRGLFEIEGVPGQLIRDFSQRAEQINEHAQEHGHTGQAARRISFFETRKAKEKIGLEELRARWRTRAEPYREPLDQVLADAEARGERTIAINPNVARRATLFGIRQSETREAVNNVGRLYRTALASHVGEVRFGDIRPLFEAQEESHKLLKTVRQTGDQPLPRGRSSRRTAKLELALSEHLSLAMGDVSPAATRERLAEAASAIGLTRAQTEALEAIGTGRNRLVAVHGVGGAGKSTLVRGLVEATRSDHITIALAPTSSAAADLGGKAGIESRTVASLLASGGYGITDKHILALDEAGQLSNRQALRMLEISRATGARLIFLGDNKQTGAIEQGKAFWLMQRLGLPTSHLTESIRQKTDEMKEAVTLARKGDYAASLASLDRVTTAESAEKLAKDMVAEWTHLKPSTRAGTNILVLDNATRLIVNSHIREVLKREGAVAAQDHRLEVLTPAGMSDQEKQVARFYSAGQVLKFARDNAGLGIARDTEYRVVSIGRNGQGRQVVRIVDENGRQIDWNPRLGKAAHVNVFLNEERKLAQGDRIQWRLVNKDIEVKNAERGTVLALDGTMATIQWDRGARVQKVELSEHRTWDHGYAETVYSAQSKTYDRVYVLAPVESGLVNGQNYYTAITRAEFGVKLWTENVARLASKLAAHSGEKTSSLEALNRLKLDSHRQRGARHKDRHDRSREENARDRDARKAEREQRERERQQPERADRGPRSIGGILAGRAQESAALVDRFLRGTIEHDRARTSTEQEHSVAPEPVPQSQPQPQPDHDHGGHGGGHDR</sequence>
<dbReference type="SUPFAM" id="SSF52540">
    <property type="entry name" value="P-loop containing nucleoside triphosphate hydrolases"/>
    <property type="match status" value="2"/>
</dbReference>
<dbReference type="NCBIfam" id="NF041492">
    <property type="entry name" value="MobF"/>
    <property type="match status" value="1"/>
</dbReference>
<dbReference type="InterPro" id="IPR027417">
    <property type="entry name" value="P-loop_NTPase"/>
</dbReference>
<accession>A0A397PFK3</accession>
<dbReference type="CDD" id="cd18809">
    <property type="entry name" value="SF1_C_RecD"/>
    <property type="match status" value="1"/>
</dbReference>
<dbReference type="Pfam" id="PF13604">
    <property type="entry name" value="AAA_30"/>
    <property type="match status" value="1"/>
</dbReference>
<reference evidence="3 4" key="1">
    <citation type="submission" date="2018-08" db="EMBL/GenBank/DDBJ databases">
        <title>Genomic Encyclopedia of Type Strains, Phase IV (KMG-IV): sequencing the most valuable type-strain genomes for metagenomic binning, comparative biology and taxonomic classification.</title>
        <authorList>
            <person name="Goeker M."/>
        </authorList>
    </citation>
    <scope>NUCLEOTIDE SEQUENCE [LARGE SCALE GENOMIC DNA]</scope>
    <source>
        <strain evidence="3 4">DSM 25527</strain>
    </source>
</reference>
<protein>
    <submittedName>
        <fullName evidence="3">Conjugative relaxase-like TrwC/TraI family protein</fullName>
    </submittedName>
</protein>
<feature type="domain" description="TrwC relaxase" evidence="2">
    <location>
        <begin position="13"/>
        <end position="280"/>
    </location>
</feature>
<dbReference type="EMBL" id="QXDC01000002">
    <property type="protein sequence ID" value="RIA46015.1"/>
    <property type="molecule type" value="Genomic_DNA"/>
</dbReference>
<evidence type="ECO:0000256" key="1">
    <source>
        <dbReference type="SAM" id="MobiDB-lite"/>
    </source>
</evidence>
<keyword evidence="4" id="KW-1185">Reference proteome</keyword>
<proteinExistence type="predicted"/>
<dbReference type="RefSeq" id="WP_004211533.1">
    <property type="nucleotide sequence ID" value="NZ_QXDC01000002.1"/>
</dbReference>
<dbReference type="NCBIfam" id="TIGR02686">
    <property type="entry name" value="relax_trwC"/>
    <property type="match status" value="1"/>
</dbReference>
<gene>
    <name evidence="3" type="ORF">DFR49_0544</name>
</gene>
<evidence type="ECO:0000313" key="3">
    <source>
        <dbReference type="EMBL" id="RIA46015.1"/>
    </source>
</evidence>
<dbReference type="InterPro" id="IPR014059">
    <property type="entry name" value="TraI/TrwC_relax"/>
</dbReference>
<feature type="compositionally biased region" description="Pro residues" evidence="1">
    <location>
        <begin position="973"/>
        <end position="983"/>
    </location>
</feature>
<evidence type="ECO:0000313" key="4">
    <source>
        <dbReference type="Proteomes" id="UP000266568"/>
    </source>
</evidence>
<feature type="region of interest" description="Disordered" evidence="1">
    <location>
        <begin position="956"/>
        <end position="997"/>
    </location>
</feature>